<dbReference type="Proteomes" id="UP000007967">
    <property type="component" value="Chromosome"/>
</dbReference>
<feature type="compositionally biased region" description="Low complexity" evidence="3">
    <location>
        <begin position="2854"/>
        <end position="2868"/>
    </location>
</feature>
<comment type="subcellular location">
    <subcellularLocation>
        <location evidence="1">Secreted</location>
    </subcellularLocation>
</comment>
<organism evidence="5 6">
    <name type="scientific">Kribbella flavida (strain DSM 17836 / JCM 10339 / NBRC 14399)</name>
    <dbReference type="NCBI Taxonomy" id="479435"/>
    <lineage>
        <taxon>Bacteria</taxon>
        <taxon>Bacillati</taxon>
        <taxon>Actinomycetota</taxon>
        <taxon>Actinomycetes</taxon>
        <taxon>Propionibacteriales</taxon>
        <taxon>Kribbellaceae</taxon>
        <taxon>Kribbella</taxon>
    </lineage>
</organism>
<dbReference type="PANTHER" id="PTHR38340">
    <property type="entry name" value="S-LAYER PROTEIN"/>
    <property type="match status" value="1"/>
</dbReference>
<dbReference type="EMBL" id="CP001736">
    <property type="protein sequence ID" value="ADB29855.1"/>
    <property type="molecule type" value="Genomic_DNA"/>
</dbReference>
<accession>D2PYK9</accession>
<evidence type="ECO:0000313" key="5">
    <source>
        <dbReference type="EMBL" id="ADB29855.1"/>
    </source>
</evidence>
<protein>
    <submittedName>
        <fullName evidence="5">RTX toxins and related Ca2+-binding protein-like protein</fullName>
    </submittedName>
</protein>
<proteinExistence type="predicted"/>
<evidence type="ECO:0000256" key="2">
    <source>
        <dbReference type="ARBA" id="ARBA00022525"/>
    </source>
</evidence>
<reference evidence="6" key="1">
    <citation type="submission" date="2009-09" db="EMBL/GenBank/DDBJ databases">
        <title>The complete genome of Kribbella flavida DSM 17836.</title>
        <authorList>
            <consortium name="US DOE Joint Genome Institute (JGI-PGF)"/>
            <person name="Lucas S."/>
            <person name="Copeland A."/>
            <person name="Lapidus A."/>
            <person name="Glavina del Rio T."/>
            <person name="Dalin E."/>
            <person name="Tice H."/>
            <person name="Bruce D."/>
            <person name="Goodwin L."/>
            <person name="Pitluck S."/>
            <person name="Kyrpides N."/>
            <person name="Mavromatis K."/>
            <person name="Ivanova N."/>
            <person name="Saunders E."/>
            <person name="Brettin T."/>
            <person name="Detter J.C."/>
            <person name="Han C."/>
            <person name="Larimer F."/>
            <person name="Land M."/>
            <person name="Hauser L."/>
            <person name="Markowitz V."/>
            <person name="Cheng J.-F."/>
            <person name="Hugenholtz P."/>
            <person name="Woyke T."/>
            <person name="Wu D."/>
            <person name="Pukall R."/>
            <person name="Klenk H.-P."/>
            <person name="Eisen J.A."/>
        </authorList>
    </citation>
    <scope>NUCLEOTIDE SEQUENCE [LARGE SCALE GENOMIC DNA]</scope>
    <source>
        <strain evidence="6">DSM 17836 / JCM 10339 / NBRC 14399</strain>
    </source>
</reference>
<evidence type="ECO:0000256" key="1">
    <source>
        <dbReference type="ARBA" id="ARBA00004613"/>
    </source>
</evidence>
<feature type="region of interest" description="Disordered" evidence="3">
    <location>
        <begin position="2499"/>
        <end position="2518"/>
    </location>
</feature>
<feature type="signal peptide" evidence="4">
    <location>
        <begin position="1"/>
        <end position="24"/>
    </location>
</feature>
<dbReference type="Pfam" id="PF00353">
    <property type="entry name" value="HemolysinCabind"/>
    <property type="match status" value="15"/>
</dbReference>
<reference evidence="5 6" key="2">
    <citation type="journal article" date="2010" name="Stand. Genomic Sci.">
        <title>Complete genome sequence of Kribbella flavida type strain (IFO 14399).</title>
        <authorList>
            <person name="Pukall R."/>
            <person name="Lapidus A."/>
            <person name="Glavina Del Rio T."/>
            <person name="Copeland A."/>
            <person name="Tice H."/>
            <person name="Cheng J.-F."/>
            <person name="Lucas S."/>
            <person name="Chen F."/>
            <person name="Nolan M."/>
            <person name="LaButti K."/>
            <person name="Pati A."/>
            <person name="Ivanova N."/>
            <person name="Mavrommatis K."/>
            <person name="Mikhailova N."/>
            <person name="Pitluck S."/>
            <person name="Bruce D."/>
            <person name="Goodwin L."/>
            <person name="Land M."/>
            <person name="Hauser L."/>
            <person name="Chang Y.-J."/>
            <person name="Jeffries C.D."/>
            <person name="Chen A."/>
            <person name="Palaniappan K."/>
            <person name="Chain P."/>
            <person name="Rohde M."/>
            <person name="Goeker M."/>
            <person name="Bristow J."/>
            <person name="Eisen J.A."/>
            <person name="Markowitz V."/>
            <person name="Hugenholtz P."/>
            <person name="Kyrpides N.C."/>
            <person name="Klenk H.-P."/>
            <person name="Brettin T."/>
        </authorList>
    </citation>
    <scope>NUCLEOTIDE SEQUENCE [LARGE SCALE GENOMIC DNA]</scope>
    <source>
        <strain evidence="6">DSM 17836 / JCM 10339 / NBRC 14399</strain>
    </source>
</reference>
<dbReference type="KEGG" id="kfl:Kfla_0735"/>
<feature type="compositionally biased region" description="Gly residues" evidence="3">
    <location>
        <begin position="2683"/>
        <end position="2697"/>
    </location>
</feature>
<feature type="compositionally biased region" description="Acidic residues" evidence="3">
    <location>
        <begin position="2844"/>
        <end position="2853"/>
    </location>
</feature>
<evidence type="ECO:0000313" key="6">
    <source>
        <dbReference type="Proteomes" id="UP000007967"/>
    </source>
</evidence>
<evidence type="ECO:0000256" key="4">
    <source>
        <dbReference type="SAM" id="SignalP"/>
    </source>
</evidence>
<dbReference type="GO" id="GO:0005509">
    <property type="term" value="F:calcium ion binding"/>
    <property type="evidence" value="ECO:0007669"/>
    <property type="project" value="InterPro"/>
</dbReference>
<feature type="region of interest" description="Disordered" evidence="3">
    <location>
        <begin position="2624"/>
        <end position="2743"/>
    </location>
</feature>
<feature type="region of interest" description="Disordered" evidence="3">
    <location>
        <begin position="2213"/>
        <end position="2295"/>
    </location>
</feature>
<feature type="compositionally biased region" description="Low complexity" evidence="3">
    <location>
        <begin position="2662"/>
        <end position="2681"/>
    </location>
</feature>
<dbReference type="eggNOG" id="COG2931">
    <property type="taxonomic scope" value="Bacteria"/>
</dbReference>
<keyword evidence="6" id="KW-1185">Reference proteome</keyword>
<sequence length="3512" mass="359108">MTAVFTAFSLLFGLLVYAPLPARAADNGVNQLLGFLGAGGQPDSLAAWTTGLASVDKLKEPLPLVGASPGGLLGLDDLFLEAAAKQLQSATDFGDLEVDKDITVAGGRAGQLKTSVSDLGDGKKLDIVLTVGKTVTGQDLKVSNADPKVELSVADGATVALKARIGLSAVWTGAGDNKVYLVHDAATPRLDVDAHASIDNAAAKAAIGILGVSLTGSSLDVDAHFVGKLNDPNNDGKLFFGATGELGQPGSLDGLLSVGLDAEGSLPTDNTDPNTRGSVHGTFQLGAAASGVPGVVLPDGIAATVKVDWNDIGTGTPTVTAPDLAATVGKFQNMSLQDLAEGLAQVIATLTAVQKAKFDPDGDGPLQPVGDLDLPFMKGSLADAIQVNEVLKKFLADHTVAAPGQPGHVPGTDPAQYGKPKFASLQELIGLLEQASDMDLGGLVWDATNSKLVVPLSMTKTAPADPVELDPVSIEASGKVAEYGAKTLTVAGAGWQPNQWLGRRVVAGTSAGEVVGNDAATITLKQDWIGGVPAKHTAYVIAGPEPHVGAVTFANTIDSGGHGIVNANADQTFATVKPSFSAALTLVLDLQDPKTGNACIGFLGNTKACPFTQENGPLDTVVPSLPLNTDRVLIRTGGTLFSADFPIESGIDLTANAGFFKVKLAGQLKVCNSSLGATCSAGTPSGHMLSVGLKQQGDAQHDLRLSQLFKQLVDAPAQLLDVDVNVRAYADATVSVPDAEQFLPAGATTKFTAQWTDLTDPDTLSLDTGDLTEVFKLDFDADDPKALFTALIKTLQTLSKQLAEANTSAGSGVFDKEVPGLGKSLRDLLISDESNSGKDVSYGANTVVDGTRAEGNLFTDALIGRTVVVGTQVGVVKDASDDGKTLTLTQPWASPPAPGTAYSMRSALDDATDRLLANTPDNLQDAVELLNQALGTDSVKFRYLEKDGKPNLVLAVDWKRDYRTAAPIKLSLGSLNGGDQSFAGAQAAGQAQVDVTGQVKVGLVVPLEAGDGPADGAALKVLEDSSISVGAKAKLENGVVQGVVGPLSVSLGNPAADAPAAEKAQARADLSIALAKSGAAADTPVSFSDFLGAVGVNFNASNGTVSCGETLETPLMVCGNLPIYLNNTGTDAGWAQIGTIALRVPDSTNPADLADLDDNLPAPDAAKKELQLPEDLGTKLSEALLDFGNFGDGLESYLAQIEQAFRTASLGGKLPLVGEDLQQGADFIGDLRTQLRNFIWNELPGAGRPANSQEFETFINGKLATELAKVKIAATDVKVEFDCTATLAKAAAPTVTANPADAGTATYEYKVVAYQGSGDGTSGDTIPSDPGQTTKGAATLGGENFNKVTWTPVDKAAGYKILRKGPGETEFQLIKKLPGNTLSHEDHGDTGTAYAAVEQEPDLALCPLEQINGAFLDFTAQRGKVSVAKGCESAGAPQACFTKDLPLDIGIPGLALRGVEKDEGQSKAKGVSVAAGFALHFRLGLTKADGFFVNTRDGWGADNKALPELQVGLAFDLQENTKLLAELAFIKVDITKATGTGHTPEVPLFHGAFQIDLKAPGQTESCFKGTEDVCAADENAKVTFAELGHSGNLFGVSLAGGFHLDWNVEAKVDSAFPGVRANFQLKWDFDNNAPDAAGAPYIAFKDVGISAGSFFEGLLGDAVKEIKRVTGPLQPVVDTLYAPIPVLSDLSRMAGGGDVTLMTLAKSFSTLAGGPKLEFVDKIKAVIEFINRLPSCSPDAENDCYVPLGSFELSGAKALETSNSPTTADSMYSKVLNKDGQPLTEADGDAVKAALNDANETGGDAAKDVFGTGNGLAEAKGDAEKSGFSFPILDNPATAFNLLMGGDVTLVEFDSGPLTLGFSWRQSFGPVYAPPPVFVTLAGSASVSLRMVAGLDTYGIRKAVEAVQNGGPVKAIDVLDGLFFKTVDSNGAPLPVVQLTGEIAAGAAVSAVIITVGIEGGLRLTINFSWNDPNDDGKFRVSEFLHAALNNPLCLFTTSGRLALFLRVYITLGVSIFSVSFSFTLADVTLLDFSLAPDCSPPPPKLGGTVDDTLVVFAGKFGKKDQRGGPWSNDEAAVEKDTVKVVSLHYAQTKADPEGDDAGFDGFAVEMLGERREYHDPGLQRVVVDGEGYSKPMAITFTGDGKKDTGDDAGGTSAAFDKDAVVIGGNGNDVITTGRGLSYVDGRGGDDIIATGDTGGAASKATVAGGPGKDTITVGNGDARVAGDASLGSDRDPRKVTHNAQDSEDGDKTTDLAGVFDWTTIPDPTGLADGPTPGDDTISLGLGTNTARGNAGNDKLAVAADVPDGSKKAGVNTLVGDLGSDRITGGTNADRIFTAAEGEFGVDAAGPADSDPSADDGVATNVVDTGTGSDQVWGSAAVEAITSHSQGDQGATIRGGGSNDVLTGGYGTDAVYGGPGDDYVIAEPAEVGPVKGVDQPGAVAYGPLRDVVKLPLPDGVASNAKTLVGGLGNDHVVGGDGPATVFGDRRIDAEKCATGTPVASDPVAESTSQATGDGNDRIFGGAGVDTVSAGGAADLAELAGGNDVVCGQEGVDTLRGGGDADRVFGGTDGDVLYGDAGLDQVFGNTGDDVGYGGTEADVVEGNNGKDWITGGVGNDLIYGGTRAPDRADNGDDDLSGDLGDDRLIGDNDTVDDPANPGDPAAVPLDLDGAAPAAGAGDRINGGDGQDTGYGGLGADLVNGDGGDDHLEGNNAADVVHGNDGEDAIAGGSFEQASAGTGRPDTGDQLFGDAGPDLLAGDNAVLALTGDPAATTPVTRQRGFAHGHTVTLLDLGAAPAADTSGNDQMSGGDGQDVLYGQGGEDRAKGDGDDDYVEGGQASDWVEGDLADDDLVGGSSTSLSGTGADTVGQPDTADAIFGGPGDDVVAGDNGRVLRPAAGQTPTRVTVRLGTEPGQPMAGRIIDRYDLGSNRLAVPPADRYGADRVSGGDGVDVVYGQDGGDYLSGGARADYVEGNGGADVLRGDLSLGGDSPLTTVQPLTDPGWPGTPSAAAVLEGAAGPDGQDDLIGGSSAQGFRDTGDTIEADGADDVVLGDNGSLVRTVTGATERVYADRYPNGTPPAGATVARTHDPDLGEPSTRFCTENQATCEVAGAFGTDTLYGEAGDDGIWGQDGNDTVLGGADDDDLYGELGDDTVSGEAGEDAILGDRGGVVNQYLDTGDAPAQFSISLNPPPKETYVGLRRGGYDRRVDLEHDVDGDQWIGASTAAEMPHDGIAEGGRDRLRGGPGADHLHAGFGDDLVNGDSGGDQVFGADGEDVLWGGRGCDPVLDAATPDCLTGGVFKAESRGTNDRFVDHVFGGAGESDPAAQDVLGSDLLDFNPRGSYPGACAPGDWPVTTNGVTVDPCEWFQLTGKADDTADPASLANNQHHHGTDWIYGGWDRDVLQADRAENGPNPGDRLIDWNGAYNLFSHCNAAYGGFNDVRQHSPAMLNFLQQLAWGSGAGRSGADVTTAGTSAYRELALTYQQDHGHGTGPAYPGTPGHFDDPVACAD</sequence>
<dbReference type="Gene3D" id="2.150.10.10">
    <property type="entry name" value="Serralysin-like metalloprotease, C-terminal"/>
    <property type="match status" value="4"/>
</dbReference>
<dbReference type="InterPro" id="IPR011049">
    <property type="entry name" value="Serralysin-like_metalloprot_C"/>
</dbReference>
<dbReference type="GO" id="GO:0005576">
    <property type="term" value="C:extracellular region"/>
    <property type="evidence" value="ECO:0007669"/>
    <property type="project" value="UniProtKB-SubCell"/>
</dbReference>
<keyword evidence="2" id="KW-0964">Secreted</keyword>
<dbReference type="InterPro" id="IPR001343">
    <property type="entry name" value="Hemolysn_Ca-bd"/>
</dbReference>
<gene>
    <name evidence="5" type="ordered locus">Kfla_0735</name>
</gene>
<feature type="region of interest" description="Disordered" evidence="3">
    <location>
        <begin position="2798"/>
        <end position="2871"/>
    </location>
</feature>
<dbReference type="HOGENOM" id="CLU_224779_0_0_11"/>
<dbReference type="OrthoDB" id="3738669at2"/>
<keyword evidence="4" id="KW-0732">Signal</keyword>
<name>D2PYK9_KRIFD</name>
<evidence type="ECO:0000256" key="3">
    <source>
        <dbReference type="SAM" id="MobiDB-lite"/>
    </source>
</evidence>
<feature type="chain" id="PRO_5003033327" evidence="4">
    <location>
        <begin position="25"/>
        <end position="3512"/>
    </location>
</feature>
<dbReference type="STRING" id="479435.Kfla_0735"/>
<dbReference type="SUPFAM" id="SSF51120">
    <property type="entry name" value="beta-Roll"/>
    <property type="match status" value="7"/>
</dbReference>
<dbReference type="PANTHER" id="PTHR38340:SF1">
    <property type="entry name" value="S-LAYER PROTEIN"/>
    <property type="match status" value="1"/>
</dbReference>
<dbReference type="InterPro" id="IPR050557">
    <property type="entry name" value="RTX_toxin/Mannuronan_C5-epim"/>
</dbReference>